<comment type="subcellular location">
    <subcellularLocation>
        <location evidence="1">Periplasm</location>
    </subcellularLocation>
</comment>
<dbReference type="Pfam" id="PF07940">
    <property type="entry name" value="Hepar_II_III_C"/>
    <property type="match status" value="1"/>
</dbReference>
<keyword evidence="2" id="KW-0732">Signal</keyword>
<dbReference type="PANTHER" id="PTHR39210:SF1">
    <property type="entry name" value="HEPARIN-SULFATE LYASE"/>
    <property type="match status" value="1"/>
</dbReference>
<dbReference type="InterPro" id="IPR012480">
    <property type="entry name" value="Hepar_II_III_C"/>
</dbReference>
<dbReference type="EMBL" id="CP118099">
    <property type="protein sequence ID" value="WDH75331.1"/>
    <property type="molecule type" value="Genomic_DNA"/>
</dbReference>
<dbReference type="SUPFAM" id="SSF48230">
    <property type="entry name" value="Chondroitin AC/alginate lyase"/>
    <property type="match status" value="1"/>
</dbReference>
<keyword evidence="3" id="KW-0574">Periplasm</keyword>
<evidence type="ECO:0000259" key="6">
    <source>
        <dbReference type="Pfam" id="PF16889"/>
    </source>
</evidence>
<proteinExistence type="predicted"/>
<sequence length="689" mass="78489">MEHSIARLVAQFGGSLAARGSHGWDVVISAGTMLYQWKGRRVVPDMRLEATGTGRLIRPYGEYHVVRLNGKQSLVMLSDAMLVMARPLTKARLSDRMERLLVHQYIQDKRPFAPYRYERLTDDQAVRFADDVLQGRWYIPAAPDALRVADVDSFDWNQMVPRVDNNSFYLQLHYLTTVHQLTRAYEVTGEAAYVEHAARIIDSWQSRHPAFVVSRKREAYHEHGTAIRVFHLLGFFEAYRCAPIERDPSMTEKLLKMLYDHAVLLATPTFYRPRHNHGMFQDMALFAIASCFPEFDRSPEWERVARARLDAQLDSSLAADGTHLEHSPGYHVYVYHILRSFVDWANVNGFTLSDRFDVIDTMPDRLVHLVKPNRTLPMVGDTGGQIRGRHLIPGVESYPSLDYALSGGKEGVCPPERMVNLGSNYAVMREYWTHLKRSFSDATHILMTAGYHGAAHKHADDLSLELYGLGRDFIVETGRYGYADCEERSEAMRVTSHNTVHRLGDELDLSVERIGESGIVSVEPIGKQVVATGVSRLIGKGATHTRKVVYDQARTLVVFDRITSPEPDLFVQRFHVAPGLELVEGSPESQNVRFMDESNRAMQIVQLKTGDESYMTIEQSHVSVRDFEWVSRPQVVSIECGTSVRFLTLIRLDRTNSRIVKTQVEETGDRYIVSYWLESGTKHVIRIPH</sequence>
<keyword evidence="4" id="KW-0456">Lyase</keyword>
<accession>A0ABY7X081</accession>
<evidence type="ECO:0000256" key="1">
    <source>
        <dbReference type="ARBA" id="ARBA00004418"/>
    </source>
</evidence>
<name>A0ABY7X081_9BACL</name>
<keyword evidence="8" id="KW-1185">Reference proteome</keyword>
<evidence type="ECO:0000256" key="4">
    <source>
        <dbReference type="ARBA" id="ARBA00023239"/>
    </source>
</evidence>
<evidence type="ECO:0000313" key="7">
    <source>
        <dbReference type="EMBL" id="WDH75331.1"/>
    </source>
</evidence>
<protein>
    <submittedName>
        <fullName evidence="7">Heparinase II/III family protein</fullName>
    </submittedName>
</protein>
<dbReference type="Proteomes" id="UP001213680">
    <property type="component" value="Chromosome"/>
</dbReference>
<dbReference type="Pfam" id="PF16889">
    <property type="entry name" value="Hepar_II_III_N"/>
    <property type="match status" value="1"/>
</dbReference>
<dbReference type="InterPro" id="IPR008929">
    <property type="entry name" value="Chondroitin_lyas"/>
</dbReference>
<reference evidence="7 8" key="1">
    <citation type="submission" date="2023-02" db="EMBL/GenBank/DDBJ databases">
        <title>A bacterium isolated from plastisphere.</title>
        <authorList>
            <person name="Sun Y."/>
        </authorList>
    </citation>
    <scope>NUCLEOTIDE SEQUENCE [LARGE SCALE GENOMIC DNA]</scope>
    <source>
        <strain evidence="8">a-1</strain>
    </source>
</reference>
<organism evidence="7 8">
    <name type="scientific">Exiguobacterium marinum</name>
    <dbReference type="NCBI Taxonomy" id="273528"/>
    <lineage>
        <taxon>Bacteria</taxon>
        <taxon>Bacillati</taxon>
        <taxon>Bacillota</taxon>
        <taxon>Bacilli</taxon>
        <taxon>Bacillales</taxon>
        <taxon>Bacillales Family XII. Incertae Sedis</taxon>
        <taxon>Exiguobacterium</taxon>
    </lineage>
</organism>
<dbReference type="PANTHER" id="PTHR39210">
    <property type="entry name" value="HEPARIN-SULFATE LYASE"/>
    <property type="match status" value="1"/>
</dbReference>
<dbReference type="Gene3D" id="1.50.10.100">
    <property type="entry name" value="Chondroitin AC/alginate lyase"/>
    <property type="match status" value="1"/>
</dbReference>
<evidence type="ECO:0000256" key="2">
    <source>
        <dbReference type="ARBA" id="ARBA00022729"/>
    </source>
</evidence>
<evidence type="ECO:0000256" key="3">
    <source>
        <dbReference type="ARBA" id="ARBA00022764"/>
    </source>
</evidence>
<evidence type="ECO:0000313" key="8">
    <source>
        <dbReference type="Proteomes" id="UP001213680"/>
    </source>
</evidence>
<dbReference type="Gene3D" id="2.70.98.70">
    <property type="match status" value="1"/>
</dbReference>
<gene>
    <name evidence="7" type="ORF">PTI97_10930</name>
</gene>
<feature type="domain" description="Heparinase II/III-like C-terminal" evidence="5">
    <location>
        <begin position="423"/>
        <end position="625"/>
    </location>
</feature>
<evidence type="ECO:0000259" key="5">
    <source>
        <dbReference type="Pfam" id="PF07940"/>
    </source>
</evidence>
<dbReference type="InterPro" id="IPR031680">
    <property type="entry name" value="Hepar_II_III_N"/>
</dbReference>
<feature type="domain" description="Heparin-sulfate lyase N-terminal" evidence="6">
    <location>
        <begin position="150"/>
        <end position="382"/>
    </location>
</feature>
<dbReference type="RefSeq" id="WP_274356498.1">
    <property type="nucleotide sequence ID" value="NZ_CP118099.1"/>
</dbReference>